<sequence>MKRLINQLELAYAPLTAYEFAVMKDDPQFEEALDRASLYILAQRPVMTFDNVRFDRDGLLFDISQKNNPETLHCKLPFTQSAIHLANSQNIGLAPHFLDPGKQTYFMPFNELRGFSLTNRSDLREQFVAWFSPEKFLWNWWNEHLNCSFAGNLELFTRYRVHYVGKATKQNIVKRITGHSTLQDILSLETPVTEKQLPANEITLLAFQFADNVQFQSFGADPQIDQMVAAFKGEDLPSQERIFLDVEKALIKALKPKYNRALFNSYPISKDGLYRNNYQFISYSFYDPITLIYKDGEITGNSDPIDCDRILIFDNKAIELIKYQ</sequence>
<evidence type="ECO:0000313" key="2">
    <source>
        <dbReference type="Proteomes" id="UP001264980"/>
    </source>
</evidence>
<comment type="caution">
    <text evidence="1">The sequence shown here is derived from an EMBL/GenBank/DDBJ whole genome shotgun (WGS) entry which is preliminary data.</text>
</comment>
<dbReference type="RefSeq" id="WP_309980681.1">
    <property type="nucleotide sequence ID" value="NZ_JAVDTI010000001.1"/>
</dbReference>
<accession>A0ABU1QPU7</accession>
<name>A0ABU1QPU7_9BACT</name>
<proteinExistence type="predicted"/>
<organism evidence="1 2">
    <name type="scientific">Dyadobacter fermentans</name>
    <dbReference type="NCBI Taxonomy" id="94254"/>
    <lineage>
        <taxon>Bacteria</taxon>
        <taxon>Pseudomonadati</taxon>
        <taxon>Bacteroidota</taxon>
        <taxon>Cytophagia</taxon>
        <taxon>Cytophagales</taxon>
        <taxon>Spirosomataceae</taxon>
        <taxon>Dyadobacter</taxon>
    </lineage>
</organism>
<dbReference type="EMBL" id="JAVDTI010000001">
    <property type="protein sequence ID" value="MDR6803173.1"/>
    <property type="molecule type" value="Genomic_DNA"/>
</dbReference>
<evidence type="ECO:0000313" key="1">
    <source>
        <dbReference type="EMBL" id="MDR6803173.1"/>
    </source>
</evidence>
<reference evidence="1 2" key="1">
    <citation type="submission" date="2023-07" db="EMBL/GenBank/DDBJ databases">
        <title>Sorghum-associated microbial communities from plants grown in Nebraska, USA.</title>
        <authorList>
            <person name="Schachtman D."/>
        </authorList>
    </citation>
    <scope>NUCLEOTIDE SEQUENCE [LARGE SCALE GENOMIC DNA]</scope>
    <source>
        <strain evidence="1 2">BE57</strain>
    </source>
</reference>
<dbReference type="Proteomes" id="UP001264980">
    <property type="component" value="Unassembled WGS sequence"/>
</dbReference>
<gene>
    <name evidence="1" type="ORF">J2W84_000210</name>
</gene>
<keyword evidence="2" id="KW-1185">Reference proteome</keyword>
<protein>
    <submittedName>
        <fullName evidence="1">Uncharacterized protein</fullName>
    </submittedName>
</protein>